<accession>A0ABX8VDX5</accession>
<gene>
    <name evidence="4" type="ORF">K1I41_04895</name>
</gene>
<dbReference type="SUPFAM" id="SSF55486">
    <property type="entry name" value="Metalloproteases ('zincins'), catalytic domain"/>
    <property type="match status" value="1"/>
</dbReference>
<dbReference type="NCBIfam" id="TIGR04183">
    <property type="entry name" value="Por_Secre_tail"/>
    <property type="match status" value="1"/>
</dbReference>
<evidence type="ECO:0000313" key="4">
    <source>
        <dbReference type="EMBL" id="QYJ69231.1"/>
    </source>
</evidence>
<dbReference type="InterPro" id="IPR024079">
    <property type="entry name" value="MetalloPept_cat_dom_sf"/>
</dbReference>
<feature type="signal peptide" evidence="2">
    <location>
        <begin position="1"/>
        <end position="19"/>
    </location>
</feature>
<organism evidence="4 5">
    <name type="scientific">Flavobacterium litorale</name>
    <dbReference type="NCBI Taxonomy" id="2856519"/>
    <lineage>
        <taxon>Bacteria</taxon>
        <taxon>Pseudomonadati</taxon>
        <taxon>Bacteroidota</taxon>
        <taxon>Flavobacteriia</taxon>
        <taxon>Flavobacteriales</taxon>
        <taxon>Flavobacteriaceae</taxon>
        <taxon>Flavobacterium</taxon>
    </lineage>
</organism>
<sequence length="746" mass="80047">MKRILLLLAATFIFGTGNAQQLWNSVPEARLAHLEKTDRAAIPSKSQTFSLDLNAMKAALQAAPSRENYTTPSTLIMPFPNGNGEIEHFRIYEAAVLHPDLGAKHPNIKSYVGQGIENPASSVRFSTTIFGLHVMMLSPEGTSYVDPYTKDLQNYLVYKRADVKNPRHFFCGVSGEAQFQESSLALDKPLSVAASDGVLRTYRLAMACTVEYAAFHVNAALLNTAPTPQKKEAVLAAMNVTMTRVNGIYERDMAITMQIIPENEDIIFVDADNLDNNDPATLINQIQAVINGAIGSNSYDIGHVVSTSDGGVAALGSVCSNVKAEGVTGTPAPVGDPFDVDYVAHEMGHQFGAEHTFNNNFQRSDDTAVEPGSGSTIMAYAGILPPNVQSNSDDYFHTVSISQMVDFVDGLGGTCATEAPNGNNAPVILFPADYMIPRGTAFVLTAEANDADAGAALTYCWEQVNANGAESTIDETPSPFSTTGPNFRSLAPTASPERYFPSLPNVLAGNLTPIWEVTSSVARTFNFAITVRDNQMPNGGQTARENIFVNVVNGAGPFGVTSQSNNGITWIGNETETITWDVAGTTANGVNTANVNIFLSTDGGLNFDTLLAENTPNDGAENITVPNVGAASCRIMVRAVGNIFYAVNDNAFAIQPVAATDDFGLRAFALYPNPNNGSFSVRFNSDSTDDVTIAVHDIRGREVYNNQYKNTGVFTTDVNLQRIQAGMYLVTVSNGNKKEVKKIIIE</sequence>
<dbReference type="Gene3D" id="3.40.390.10">
    <property type="entry name" value="Collagenase (Catalytic Domain)"/>
    <property type="match status" value="1"/>
</dbReference>
<dbReference type="Pfam" id="PF13583">
    <property type="entry name" value="Reprolysin_4"/>
    <property type="match status" value="1"/>
</dbReference>
<dbReference type="PANTHER" id="PTHR11905">
    <property type="entry name" value="ADAM A DISINTEGRIN AND METALLOPROTEASE DOMAIN"/>
    <property type="match status" value="1"/>
</dbReference>
<dbReference type="PANTHER" id="PTHR11905:SF159">
    <property type="entry name" value="ADAM METALLOPROTEASE"/>
    <property type="match status" value="1"/>
</dbReference>
<proteinExistence type="predicted"/>
<dbReference type="Pfam" id="PF18962">
    <property type="entry name" value="Por_Secre_tail"/>
    <property type="match status" value="1"/>
</dbReference>
<keyword evidence="1 2" id="KW-0732">Signal</keyword>
<dbReference type="InterPro" id="IPR001590">
    <property type="entry name" value="Peptidase_M12B"/>
</dbReference>
<dbReference type="PROSITE" id="PS50215">
    <property type="entry name" value="ADAM_MEPRO"/>
    <property type="match status" value="1"/>
</dbReference>
<evidence type="ECO:0000313" key="5">
    <source>
        <dbReference type="Proteomes" id="UP000825381"/>
    </source>
</evidence>
<dbReference type="EMBL" id="CP080429">
    <property type="protein sequence ID" value="QYJ69231.1"/>
    <property type="molecule type" value="Genomic_DNA"/>
</dbReference>
<evidence type="ECO:0000256" key="2">
    <source>
        <dbReference type="SAM" id="SignalP"/>
    </source>
</evidence>
<keyword evidence="5" id="KW-1185">Reference proteome</keyword>
<name>A0ABX8VDX5_9FLAO</name>
<evidence type="ECO:0000259" key="3">
    <source>
        <dbReference type="PROSITE" id="PS50215"/>
    </source>
</evidence>
<dbReference type="InterPro" id="IPR026444">
    <property type="entry name" value="Secre_tail"/>
</dbReference>
<dbReference type="RefSeq" id="WP_220641566.1">
    <property type="nucleotide sequence ID" value="NZ_CP080429.1"/>
</dbReference>
<feature type="domain" description="Peptidase M12B" evidence="3">
    <location>
        <begin position="311"/>
        <end position="420"/>
    </location>
</feature>
<feature type="chain" id="PRO_5045856139" evidence="2">
    <location>
        <begin position="20"/>
        <end position="746"/>
    </location>
</feature>
<protein>
    <submittedName>
        <fullName evidence="4">T9SS type A sorting domain-containing protein</fullName>
    </submittedName>
</protein>
<reference evidence="4 5" key="1">
    <citation type="submission" date="2021-07" db="EMBL/GenBank/DDBJ databases">
        <title>Flavobacterium WSW3-B6 sp.nov, isolated from seaweed.</title>
        <authorList>
            <person name="Muhammad N."/>
            <person name="Ho H."/>
            <person name="Lee Y.-J."/>
            <person name="Nguyen T."/>
            <person name="Ho J."/>
            <person name="Kim S.-G."/>
        </authorList>
    </citation>
    <scope>NUCLEOTIDE SEQUENCE [LARGE SCALE GENOMIC DNA]</scope>
    <source>
        <strain evidence="4 5">WSW3-B6</strain>
    </source>
</reference>
<dbReference type="Proteomes" id="UP000825381">
    <property type="component" value="Chromosome"/>
</dbReference>
<evidence type="ECO:0000256" key="1">
    <source>
        <dbReference type="ARBA" id="ARBA00022729"/>
    </source>
</evidence>